<dbReference type="GeneID" id="77187591"/>
<dbReference type="RefSeq" id="WP_078274616.1">
    <property type="nucleotide sequence ID" value="NZ_CP030241.1"/>
</dbReference>
<name>A0AAQ2Q347_MORBO</name>
<proteinExistence type="predicted"/>
<dbReference type="Proteomes" id="UP001163632">
    <property type="component" value="Chromosome"/>
</dbReference>
<dbReference type="AlphaFoldDB" id="A0AAQ2Q347"/>
<gene>
    <name evidence="1" type="ORF">LP092_12715</name>
    <name evidence="2" type="ORF">LP129_02305</name>
</gene>
<evidence type="ECO:0000313" key="3">
    <source>
        <dbReference type="Proteomes" id="UP001163283"/>
    </source>
</evidence>
<keyword evidence="4" id="KW-1185">Reference proteome</keyword>
<evidence type="ECO:0000313" key="1">
    <source>
        <dbReference type="EMBL" id="UZA02786.1"/>
    </source>
</evidence>
<dbReference type="Proteomes" id="UP001163283">
    <property type="component" value="Chromosome"/>
</dbReference>
<reference evidence="2 3" key="1">
    <citation type="journal article" date="2022" name="BMC Microbiol.">
        <title>Whole genome sequencing of Moraxella bovis strains from North America reveals two genotypes with different genetic determinants.</title>
        <authorList>
            <person name="Wynn E.L."/>
            <person name="Hille M.M."/>
            <person name="Loy J.D."/>
            <person name="Schuller G."/>
            <person name="Kuhn K.L."/>
            <person name="Dickey A.M."/>
            <person name="Bono J.L."/>
            <person name="Clawson M.L."/>
        </authorList>
    </citation>
    <scope>NUCLEOTIDE SEQUENCE [LARGE SCALE GENOMIC DNA]</scope>
    <source>
        <strain evidence="1">SAM102599</strain>
        <strain evidence="2 3">SAM57978</strain>
    </source>
</reference>
<accession>A0AAQ2Q347</accession>
<sequence length="64" mass="7517">MKQSDELKPFQSIIDEFYQVFNYPKPTGLLNVCTCGLCIDEKLELELRTLPLRELTRNHLYGLQ</sequence>
<evidence type="ECO:0000313" key="4">
    <source>
        <dbReference type="Proteomes" id="UP001163632"/>
    </source>
</evidence>
<evidence type="ECO:0000313" key="2">
    <source>
        <dbReference type="EMBL" id="UZA52017.1"/>
    </source>
</evidence>
<dbReference type="EMBL" id="CP087781">
    <property type="protein sequence ID" value="UZA52017.1"/>
    <property type="molecule type" value="Genomic_DNA"/>
</dbReference>
<organism evidence="2 3">
    <name type="scientific">Moraxella bovis</name>
    <dbReference type="NCBI Taxonomy" id="476"/>
    <lineage>
        <taxon>Bacteria</taxon>
        <taxon>Pseudomonadati</taxon>
        <taxon>Pseudomonadota</taxon>
        <taxon>Gammaproteobacteria</taxon>
        <taxon>Moraxellales</taxon>
        <taxon>Moraxellaceae</taxon>
        <taxon>Moraxella</taxon>
    </lineage>
</organism>
<protein>
    <submittedName>
        <fullName evidence="2">Uncharacterized protein</fullName>
    </submittedName>
</protein>
<dbReference type="KEGG" id="mboi:DQF64_01885"/>
<dbReference type="EMBL" id="CP087830">
    <property type="protein sequence ID" value="UZA02786.1"/>
    <property type="molecule type" value="Genomic_DNA"/>
</dbReference>